<keyword evidence="1" id="KW-0472">Membrane</keyword>
<evidence type="ECO:0000256" key="1">
    <source>
        <dbReference type="SAM" id="Phobius"/>
    </source>
</evidence>
<keyword evidence="3" id="KW-1185">Reference proteome</keyword>
<protein>
    <submittedName>
        <fullName evidence="2">Uncharacterized protein</fullName>
    </submittedName>
</protein>
<feature type="transmembrane region" description="Helical" evidence="1">
    <location>
        <begin position="32"/>
        <end position="52"/>
    </location>
</feature>
<proteinExistence type="predicted"/>
<accession>A0AA41QAJ9</accession>
<dbReference type="AlphaFoldDB" id="A0AA41QAJ9"/>
<reference evidence="2" key="1">
    <citation type="submission" date="2022-01" db="EMBL/GenBank/DDBJ databases">
        <title>Genome-Based Taxonomic Classification of the Phylum Actinobacteria.</title>
        <authorList>
            <person name="Gao Y."/>
        </authorList>
    </citation>
    <scope>NUCLEOTIDE SEQUENCE</scope>
    <source>
        <strain evidence="2">KLBMP 8922</strain>
    </source>
</reference>
<dbReference type="RefSeq" id="WP_235058169.1">
    <property type="nucleotide sequence ID" value="NZ_JAKFHA010000048.1"/>
</dbReference>
<comment type="caution">
    <text evidence="2">The sequence shown here is derived from an EMBL/GenBank/DDBJ whole genome shotgun (WGS) entry which is preliminary data.</text>
</comment>
<dbReference type="Proteomes" id="UP001165378">
    <property type="component" value="Unassembled WGS sequence"/>
</dbReference>
<name>A0AA41QAJ9_9ACTN</name>
<gene>
    <name evidence="2" type="ORF">LZ495_40105</name>
</gene>
<keyword evidence="1" id="KW-1133">Transmembrane helix</keyword>
<dbReference type="EMBL" id="JAKFHA010000048">
    <property type="protein sequence ID" value="MCF2533394.1"/>
    <property type="molecule type" value="Genomic_DNA"/>
</dbReference>
<evidence type="ECO:0000313" key="2">
    <source>
        <dbReference type="EMBL" id="MCF2533394.1"/>
    </source>
</evidence>
<evidence type="ECO:0000313" key="3">
    <source>
        <dbReference type="Proteomes" id="UP001165378"/>
    </source>
</evidence>
<sequence>MGFVIGMVMILALNPVFVRLGNYVTKRYQTKWGAIVGLGGVVVTSGSALVLMF</sequence>
<feature type="transmembrane region" description="Helical" evidence="1">
    <location>
        <begin position="6"/>
        <end position="25"/>
    </location>
</feature>
<keyword evidence="1" id="KW-0812">Transmembrane</keyword>
<organism evidence="2 3">
    <name type="scientific">Yinghuangia soli</name>
    <dbReference type="NCBI Taxonomy" id="2908204"/>
    <lineage>
        <taxon>Bacteria</taxon>
        <taxon>Bacillati</taxon>
        <taxon>Actinomycetota</taxon>
        <taxon>Actinomycetes</taxon>
        <taxon>Kitasatosporales</taxon>
        <taxon>Streptomycetaceae</taxon>
        <taxon>Yinghuangia</taxon>
    </lineage>
</organism>